<evidence type="ECO:0000313" key="1">
    <source>
        <dbReference type="EMBL" id="JAH24357.1"/>
    </source>
</evidence>
<proteinExistence type="predicted"/>
<accession>A0A0E9R6H1</accession>
<reference evidence="1" key="1">
    <citation type="submission" date="2014-11" db="EMBL/GenBank/DDBJ databases">
        <authorList>
            <person name="Amaro Gonzalez C."/>
        </authorList>
    </citation>
    <scope>NUCLEOTIDE SEQUENCE</scope>
</reference>
<reference evidence="1" key="2">
    <citation type="journal article" date="2015" name="Fish Shellfish Immunol.">
        <title>Early steps in the European eel (Anguilla anguilla)-Vibrio vulnificus interaction in the gills: Role of the RtxA13 toxin.</title>
        <authorList>
            <person name="Callol A."/>
            <person name="Pajuelo D."/>
            <person name="Ebbesson L."/>
            <person name="Teles M."/>
            <person name="MacKenzie S."/>
            <person name="Amaro C."/>
        </authorList>
    </citation>
    <scope>NUCLEOTIDE SEQUENCE</scope>
</reference>
<name>A0A0E9R6H1_ANGAN</name>
<organism evidence="1">
    <name type="scientific">Anguilla anguilla</name>
    <name type="common">European freshwater eel</name>
    <name type="synonym">Muraena anguilla</name>
    <dbReference type="NCBI Taxonomy" id="7936"/>
    <lineage>
        <taxon>Eukaryota</taxon>
        <taxon>Metazoa</taxon>
        <taxon>Chordata</taxon>
        <taxon>Craniata</taxon>
        <taxon>Vertebrata</taxon>
        <taxon>Euteleostomi</taxon>
        <taxon>Actinopterygii</taxon>
        <taxon>Neopterygii</taxon>
        <taxon>Teleostei</taxon>
        <taxon>Anguilliformes</taxon>
        <taxon>Anguillidae</taxon>
        <taxon>Anguilla</taxon>
    </lineage>
</organism>
<dbReference type="EMBL" id="GBXM01084220">
    <property type="protein sequence ID" value="JAH24357.1"/>
    <property type="molecule type" value="Transcribed_RNA"/>
</dbReference>
<protein>
    <submittedName>
        <fullName evidence="1">Uncharacterized protein</fullName>
    </submittedName>
</protein>
<dbReference type="AlphaFoldDB" id="A0A0E9R6H1"/>
<sequence>MQIYKYLTTRRHSIVQEGGTN</sequence>